<protein>
    <recommendedName>
        <fullName evidence="4">Helix-turn-helix domain-containing protein</fullName>
    </recommendedName>
</protein>
<keyword evidence="3" id="KW-1185">Reference proteome</keyword>
<organism evidence="2 3">
    <name type="scientific">Thalassospira aquimaris</name>
    <dbReference type="NCBI Taxonomy" id="3037796"/>
    <lineage>
        <taxon>Bacteria</taxon>
        <taxon>Pseudomonadati</taxon>
        <taxon>Pseudomonadota</taxon>
        <taxon>Alphaproteobacteria</taxon>
        <taxon>Rhodospirillales</taxon>
        <taxon>Thalassospiraceae</taxon>
        <taxon>Thalassospira</taxon>
    </lineage>
</organism>
<sequence length="103" mass="11406">MSALPANIPPRCMSEEQACEYVGLTNQNTFQKAVDAGIFCPIPYRDRAGIRKKVFDRKVLDKALDEMGGLTNDDDMAKRLLRGSINGRAQRGKTAVSNRAPQH</sequence>
<dbReference type="Proteomes" id="UP001529180">
    <property type="component" value="Unassembled WGS sequence"/>
</dbReference>
<reference evidence="2 3" key="1">
    <citation type="submission" date="2023-03" db="EMBL/GenBank/DDBJ databases">
        <title>Strain FZY0004 represents a novel species in the genus Thalassospira isolated from seawater.</title>
        <authorList>
            <person name="Fu Z.-Y."/>
        </authorList>
    </citation>
    <scope>NUCLEOTIDE SEQUENCE [LARGE SCALE GENOMIC DNA]</scope>
    <source>
        <strain evidence="2 3">FZY0004</strain>
    </source>
</reference>
<dbReference type="RefSeq" id="WP_278007077.1">
    <property type="nucleotide sequence ID" value="NZ_JARSBO010000016.1"/>
</dbReference>
<evidence type="ECO:0008006" key="4">
    <source>
        <dbReference type="Google" id="ProtNLM"/>
    </source>
</evidence>
<accession>A0ABT6GI18</accession>
<feature type="region of interest" description="Disordered" evidence="1">
    <location>
        <begin position="83"/>
        <end position="103"/>
    </location>
</feature>
<proteinExistence type="predicted"/>
<evidence type="ECO:0000313" key="3">
    <source>
        <dbReference type="Proteomes" id="UP001529180"/>
    </source>
</evidence>
<gene>
    <name evidence="2" type="ORF">P7680_22225</name>
</gene>
<comment type="caution">
    <text evidence="2">The sequence shown here is derived from an EMBL/GenBank/DDBJ whole genome shotgun (WGS) entry which is preliminary data.</text>
</comment>
<evidence type="ECO:0000256" key="1">
    <source>
        <dbReference type="SAM" id="MobiDB-lite"/>
    </source>
</evidence>
<name>A0ABT6GI18_9PROT</name>
<dbReference type="EMBL" id="JARSBO010000016">
    <property type="protein sequence ID" value="MDG4721734.1"/>
    <property type="molecule type" value="Genomic_DNA"/>
</dbReference>
<evidence type="ECO:0000313" key="2">
    <source>
        <dbReference type="EMBL" id="MDG4721734.1"/>
    </source>
</evidence>